<organism evidence="1 2">
    <name type="scientific">Ascaris lumbricoides</name>
    <name type="common">Giant roundworm</name>
    <dbReference type="NCBI Taxonomy" id="6252"/>
    <lineage>
        <taxon>Eukaryota</taxon>
        <taxon>Metazoa</taxon>
        <taxon>Ecdysozoa</taxon>
        <taxon>Nematoda</taxon>
        <taxon>Chromadorea</taxon>
        <taxon>Rhabditida</taxon>
        <taxon>Spirurina</taxon>
        <taxon>Ascaridomorpha</taxon>
        <taxon>Ascaridoidea</taxon>
        <taxon>Ascarididae</taxon>
        <taxon>Ascaris</taxon>
    </lineage>
</organism>
<protein>
    <submittedName>
        <fullName evidence="2">Transposase</fullName>
    </submittedName>
</protein>
<proteinExistence type="predicted"/>
<dbReference type="AlphaFoldDB" id="A0A0M3HYN2"/>
<reference evidence="2" key="1">
    <citation type="submission" date="2017-02" db="UniProtKB">
        <authorList>
            <consortium name="WormBaseParasite"/>
        </authorList>
    </citation>
    <scope>IDENTIFICATION</scope>
</reference>
<name>A0A0M3HYN2_ASCLU</name>
<evidence type="ECO:0000313" key="1">
    <source>
        <dbReference type="Proteomes" id="UP000036681"/>
    </source>
</evidence>
<accession>A0A0M3HYN2</accession>
<keyword evidence="1" id="KW-1185">Reference proteome</keyword>
<evidence type="ECO:0000313" key="2">
    <source>
        <dbReference type="WBParaSite" id="ALUE_0000865601-mRNA-1"/>
    </source>
</evidence>
<dbReference type="WBParaSite" id="ALUE_0000865601-mRNA-1">
    <property type="protein sequence ID" value="ALUE_0000865601-mRNA-1"/>
    <property type="gene ID" value="ALUE_0000865601"/>
</dbReference>
<sequence length="71" mass="8059">MPANSRCHVVDEFNEGRYSYIIASDVSDVLAERDTQEGQWPQNDERAQLPSLQNGLLVGWILPYHVGDRSN</sequence>
<dbReference type="Proteomes" id="UP000036681">
    <property type="component" value="Unplaced"/>
</dbReference>